<dbReference type="GO" id="GO:0005524">
    <property type="term" value="F:ATP binding"/>
    <property type="evidence" value="ECO:0007669"/>
    <property type="project" value="UniProtKB-KW"/>
</dbReference>
<feature type="transmembrane region" description="Helical" evidence="1">
    <location>
        <begin position="136"/>
        <end position="155"/>
    </location>
</feature>
<dbReference type="Pfam" id="PF20693">
    <property type="entry name" value="YobI-ATPase"/>
    <property type="match status" value="1"/>
</dbReference>
<keyword evidence="1" id="KW-0472">Membrane</keyword>
<keyword evidence="3" id="KW-0067">ATP-binding</keyword>
<evidence type="ECO:0000256" key="1">
    <source>
        <dbReference type="SAM" id="Phobius"/>
    </source>
</evidence>
<keyword evidence="1" id="KW-1133">Transmembrane helix</keyword>
<evidence type="ECO:0000259" key="2">
    <source>
        <dbReference type="Pfam" id="PF20693"/>
    </source>
</evidence>
<keyword evidence="3" id="KW-0547">Nucleotide-binding</keyword>
<sequence length="905" mass="102321">MRQIIARIVNLLCRSKDAVDVQSKFIDLAPTEKADEAGVYSNALLYATSNPRVSNIALTGPYGSGKSSIIRAFLKKYRHPVLQISLAAFLPEATATGGAVSKQEIERSILQQMLYGADANRLPLSRFKRIKSPNRWSIFLSLYVIIGVVACWHLFQKRDDVISGSFFLPLSISNWPNFLWFAAGVSFLWLTAYHFYKVSFGLSLKSISLRDIEITPVAASQESILNRHLDEIIYFFQSTKYDLVIIEDLDRFNNSEIFVTLREINSIVNANSGVKRPIRFLYALRDDMFVNTDRTKFFEFIVPVIPVINSSNSIDKVLEQGKRLSLDSRLDRQFLREVSRYLNDLRLIQNIFNEYAIYVANLETDGDNVLDANKLLAVLIYKNVFPSDFENLHRGKGNLARILGKRDEFIVRGEAEYKATIERIEHEIDIAERQVPADLLDLRRIYAMALFEKMPAQTTHIGQNGQSLIEISNLAGSENFDQIISSQVITCRNINGYNQNINISSFQSEVDSRRTFAQRKEEIEQRAPEFKSSASRRLRALREKIATLRSAKFNEIVRLNAKELSDLFGAFDENGELASFLIMEGFIDDTYYQYTSLFHAGRLSPNDNKFLIQIRGFINPDPDFLIDNAKEVVAAMRGEDFRQHYVLNVKIVDCLLGDEVAYADQCAKMFEYFTSEFENCGAFFTSYYTAGKEVPKLVAGLQAAWPHFIPAVLANPEHLPHVGQTIAHLSELALKALPAAYPEISPFVSKKLAQILALGINIDPSRLKVLGIELEDLKSIEGFPGIARFLFEEGCYALSVENLEFIFQMVLGVGDLEPLRIRNYTTVTGIGNAALSSRIERGFVNYLKNVLLRLKDNSRESVAAILSTIGREDWPAAGFVDIEIRCLTELESGNATKEIQSRVQA</sequence>
<dbReference type="Proteomes" id="UP001595190">
    <property type="component" value="Unassembled WGS sequence"/>
</dbReference>
<gene>
    <name evidence="3" type="ORF">ACETRX_35495</name>
</gene>
<organism evidence="3 4">
    <name type="scientific">Labrys neptuniae</name>
    <dbReference type="NCBI Taxonomy" id="376174"/>
    <lineage>
        <taxon>Bacteria</taxon>
        <taxon>Pseudomonadati</taxon>
        <taxon>Pseudomonadota</taxon>
        <taxon>Alphaproteobacteria</taxon>
        <taxon>Hyphomicrobiales</taxon>
        <taxon>Xanthobacteraceae</taxon>
        <taxon>Labrys</taxon>
    </lineage>
</organism>
<accession>A0ABV6ZS09</accession>
<protein>
    <submittedName>
        <fullName evidence="3">ATP-binding protein</fullName>
    </submittedName>
</protein>
<comment type="caution">
    <text evidence="3">The sequence shown here is derived from an EMBL/GenBank/DDBJ whole genome shotgun (WGS) entry which is preliminary data.</text>
</comment>
<keyword evidence="1" id="KW-0812">Transmembrane</keyword>
<name>A0ABV6ZS09_9HYPH</name>
<dbReference type="RefSeq" id="WP_394315524.1">
    <property type="nucleotide sequence ID" value="NZ_JBHGPK010000053.1"/>
</dbReference>
<reference evidence="3 4" key="1">
    <citation type="submission" date="2024-09" db="EMBL/GenBank/DDBJ databases">
        <title>Description of Labrys sedimenti sp. nov., isolated from a diclofenac-degrading enrichment culture, and genome-based reclassification of Labrys portucalensis as a later heterotypic synonym of Labrys neptuniae.</title>
        <authorList>
            <person name="Tancsics A."/>
            <person name="Csepanyi A."/>
        </authorList>
    </citation>
    <scope>NUCLEOTIDE SEQUENCE [LARGE SCALE GENOMIC DNA]</scope>
    <source>
        <strain evidence="3 4">LMG 23412</strain>
    </source>
</reference>
<evidence type="ECO:0000313" key="3">
    <source>
        <dbReference type="EMBL" id="MFC2254927.1"/>
    </source>
</evidence>
<feature type="transmembrane region" description="Helical" evidence="1">
    <location>
        <begin position="175"/>
        <end position="196"/>
    </location>
</feature>
<feature type="domain" description="YobI-like P-loop NTPase" evidence="2">
    <location>
        <begin position="40"/>
        <end position="399"/>
    </location>
</feature>
<proteinExistence type="predicted"/>
<dbReference type="InterPro" id="IPR048428">
    <property type="entry name" value="YobI-NTPase"/>
</dbReference>
<dbReference type="EMBL" id="JBHGPK010000053">
    <property type="protein sequence ID" value="MFC2254927.1"/>
    <property type="molecule type" value="Genomic_DNA"/>
</dbReference>
<dbReference type="SUPFAM" id="SSF52540">
    <property type="entry name" value="P-loop containing nucleoside triphosphate hydrolases"/>
    <property type="match status" value="1"/>
</dbReference>
<evidence type="ECO:0000313" key="4">
    <source>
        <dbReference type="Proteomes" id="UP001595190"/>
    </source>
</evidence>
<dbReference type="InterPro" id="IPR027417">
    <property type="entry name" value="P-loop_NTPase"/>
</dbReference>